<keyword evidence="4" id="KW-0862">Zinc</keyword>
<dbReference type="PATRIC" id="fig|1635277.3.peg.1117"/>
<dbReference type="CDD" id="cd08255">
    <property type="entry name" value="2-desacetyl-2-hydroxyethyl_bacteriochlorophyllide_like"/>
    <property type="match status" value="1"/>
</dbReference>
<dbReference type="InterPro" id="IPR000683">
    <property type="entry name" value="Gfo/Idh/MocA-like_OxRdtase_N"/>
</dbReference>
<dbReference type="Pfam" id="PF08240">
    <property type="entry name" value="ADH_N"/>
    <property type="match status" value="1"/>
</dbReference>
<comment type="cofactor">
    <cofactor evidence="1">
        <name>Zn(2+)</name>
        <dbReference type="ChEBI" id="CHEBI:29105"/>
    </cofactor>
</comment>
<dbReference type="InterPro" id="IPR036291">
    <property type="entry name" value="NAD(P)-bd_dom_sf"/>
</dbReference>
<dbReference type="EMBL" id="LGGX01000026">
    <property type="protein sequence ID" value="KUK86184.1"/>
    <property type="molecule type" value="Genomic_DNA"/>
</dbReference>
<comment type="caution">
    <text evidence="7">The sequence shown here is derived from an EMBL/GenBank/DDBJ whole genome shotgun (WGS) entry which is preliminary data.</text>
</comment>
<reference evidence="8" key="1">
    <citation type="journal article" date="2015" name="MBio">
        <title>Genome-Resolved Metagenomic Analysis Reveals Roles for Candidate Phyla and Other Microbial Community Members in Biogeochemical Transformations in Oil Reservoirs.</title>
        <authorList>
            <person name="Hu P."/>
            <person name="Tom L."/>
            <person name="Singh A."/>
            <person name="Thomas B.C."/>
            <person name="Baker B.J."/>
            <person name="Piceno Y.M."/>
            <person name="Andersen G.L."/>
            <person name="Banfield J.F."/>
        </authorList>
    </citation>
    <scope>NUCLEOTIDE SEQUENCE [LARGE SCALE GENOMIC DNA]</scope>
</reference>
<dbReference type="PANTHER" id="PTHR43350">
    <property type="entry name" value="NAD-DEPENDENT ALCOHOL DEHYDROGENASE"/>
    <property type="match status" value="1"/>
</dbReference>
<evidence type="ECO:0000256" key="1">
    <source>
        <dbReference type="ARBA" id="ARBA00001947"/>
    </source>
</evidence>
<dbReference type="PANTHER" id="PTHR43350:SF19">
    <property type="entry name" value="D-GULOSIDE 3-DEHYDROGENASE"/>
    <property type="match status" value="1"/>
</dbReference>
<dbReference type="SUPFAM" id="SSF50129">
    <property type="entry name" value="GroES-like"/>
    <property type="match status" value="1"/>
</dbReference>
<evidence type="ECO:0000256" key="3">
    <source>
        <dbReference type="ARBA" id="ARBA00022723"/>
    </source>
</evidence>
<dbReference type="Gene3D" id="3.40.50.720">
    <property type="entry name" value="NAD(P)-binding Rossmann-like Domain"/>
    <property type="match status" value="2"/>
</dbReference>
<dbReference type="AlphaFoldDB" id="A0A117M5Y6"/>
<evidence type="ECO:0000256" key="4">
    <source>
        <dbReference type="ARBA" id="ARBA00022833"/>
    </source>
</evidence>
<keyword evidence="3" id="KW-0479">Metal-binding</keyword>
<dbReference type="Pfam" id="PF22725">
    <property type="entry name" value="GFO_IDH_MocA_C3"/>
    <property type="match status" value="1"/>
</dbReference>
<dbReference type="InterPro" id="IPR020843">
    <property type="entry name" value="ER"/>
</dbReference>
<comment type="similarity">
    <text evidence="2">Belongs to the zinc-containing alcohol dehydrogenase family.</text>
</comment>
<dbReference type="InterPro" id="IPR013149">
    <property type="entry name" value="ADH-like_C"/>
</dbReference>
<dbReference type="Pfam" id="PF01408">
    <property type="entry name" value="GFO_IDH_MocA"/>
    <property type="match status" value="1"/>
</dbReference>
<feature type="domain" description="Enoyl reductase (ER)" evidence="6">
    <location>
        <begin position="9"/>
        <end position="367"/>
    </location>
</feature>
<gene>
    <name evidence="7" type="ORF">XE03_1678</name>
</gene>
<keyword evidence="5" id="KW-0560">Oxidoreductase</keyword>
<dbReference type="SMART" id="SM00829">
    <property type="entry name" value="PKS_ER"/>
    <property type="match status" value="1"/>
</dbReference>
<dbReference type="SUPFAM" id="SSF55347">
    <property type="entry name" value="Glyceraldehyde-3-phosphate dehydrogenase-like, C-terminal domain"/>
    <property type="match status" value="1"/>
</dbReference>
<evidence type="ECO:0000256" key="5">
    <source>
        <dbReference type="ARBA" id="ARBA00023002"/>
    </source>
</evidence>
<dbReference type="InterPro" id="IPR013154">
    <property type="entry name" value="ADH-like_N"/>
</dbReference>
<dbReference type="Pfam" id="PF00107">
    <property type="entry name" value="ADH_zinc_N"/>
    <property type="match status" value="1"/>
</dbReference>
<dbReference type="Gene3D" id="3.90.180.10">
    <property type="entry name" value="Medium-chain alcohol dehydrogenases, catalytic domain"/>
    <property type="match status" value="1"/>
</dbReference>
<evidence type="ECO:0000313" key="7">
    <source>
        <dbReference type="EMBL" id="KUK86184.1"/>
    </source>
</evidence>
<dbReference type="SUPFAM" id="SSF51735">
    <property type="entry name" value="NAD(P)-binding Rossmann-fold domains"/>
    <property type="match status" value="2"/>
</dbReference>
<evidence type="ECO:0000256" key="2">
    <source>
        <dbReference type="ARBA" id="ARBA00008072"/>
    </source>
</evidence>
<dbReference type="Gene3D" id="3.30.360.10">
    <property type="entry name" value="Dihydrodipicolinate Reductase, domain 2"/>
    <property type="match status" value="1"/>
</dbReference>
<dbReference type="InterPro" id="IPR055170">
    <property type="entry name" value="GFO_IDH_MocA-like_dom"/>
</dbReference>
<protein>
    <submittedName>
        <fullName evidence="7">Oxidoreductase, NAD-binding domain protein</fullName>
    </submittedName>
</protein>
<accession>A0A117M5Y6</accession>
<dbReference type="InterPro" id="IPR011032">
    <property type="entry name" value="GroES-like_sf"/>
</dbReference>
<evidence type="ECO:0000313" key="8">
    <source>
        <dbReference type="Proteomes" id="UP000053467"/>
    </source>
</evidence>
<dbReference type="GO" id="GO:0046872">
    <property type="term" value="F:metal ion binding"/>
    <property type="evidence" value="ECO:0007669"/>
    <property type="project" value="UniProtKB-KW"/>
</dbReference>
<proteinExistence type="inferred from homology"/>
<evidence type="ECO:0000259" key="6">
    <source>
        <dbReference type="SMART" id="SM00829"/>
    </source>
</evidence>
<sequence length="710" mass="79697">MKQVLIKKGKAIVEDIPAPMVSPGRVLVKVAYSCISAGTEMASIKSSGQTIIQRALREPQNIKKGLNLIKEKGILKTKNILQSTFESGSPTGYSTAGTVVEVGAQVRNIKVGDRVACAGAGYANHAECIEVPRNLLVKIPQDLDFKEASTVTLGSIAMQGVRRAEVKLGENIAVIGMGILGQLASQMVTAGGARVIAIDLDDRRLTIAQKNGAKYILNPTKENIVEEAIKLTEGYGMDSVIITAATSSNEPLAQAFQMCRKKGRVILVGVVGMEINREDMYKKELDFYISSSYGPGRYDPNYEEKGIDYPYPYVRWTENRNMQEYLKMLSEDKIKLANIIEKVYEIEEVTKAYQEFEKEENRPLIVLLKYKQEELEDKIDRRVEANPQFNLKTNKIKVAIVGAGSFAQGTHLPNLEKLNNFYDIYAIMSRTGSNATSIARQYKAKYATTNYQGILDDPNVNLVMICIRHNLHAQYSIEAMKKGKAVFVEKPMALNEREMEEIFTTIQKTGMPYLVGFNRRFSKYAIEIKKHIKDRINPMIINYQMNAGYIPLDHWVHTEEGGGRIIGEACHIFDLFNYFVDAEIATISVNSINPKTKNISSRDNVVVTLKYKEGSICTLTYTALGDKTYPKESLEIYFDNKIITMKDYKALEGYGVKIANINSKLSDKGHYEELIAFSQVIKDGTKYPIPLWQIEQATKISFAVEEEIKK</sequence>
<dbReference type="GO" id="GO:0000166">
    <property type="term" value="F:nucleotide binding"/>
    <property type="evidence" value="ECO:0007669"/>
    <property type="project" value="InterPro"/>
</dbReference>
<name>A0A117M5Y6_UNCT6</name>
<dbReference type="Proteomes" id="UP000053467">
    <property type="component" value="Unassembled WGS sequence"/>
</dbReference>
<organism evidence="7 8">
    <name type="scientific">candidate division TA06 bacterium 34_109</name>
    <dbReference type="NCBI Taxonomy" id="1635277"/>
    <lineage>
        <taxon>Bacteria</taxon>
        <taxon>Bacteria division TA06</taxon>
    </lineage>
</organism>
<dbReference type="GO" id="GO:0016491">
    <property type="term" value="F:oxidoreductase activity"/>
    <property type="evidence" value="ECO:0007669"/>
    <property type="project" value="UniProtKB-KW"/>
</dbReference>